<accession>A7NHP9</accession>
<protein>
    <submittedName>
        <fullName evidence="6">Transcriptional regulator, LysR family</fullName>
    </submittedName>
</protein>
<keyword evidence="7" id="KW-1185">Reference proteome</keyword>
<dbReference type="OrthoDB" id="9785745at2"/>
<dbReference type="InterPro" id="IPR005119">
    <property type="entry name" value="LysR_subst-bd"/>
</dbReference>
<evidence type="ECO:0000256" key="3">
    <source>
        <dbReference type="ARBA" id="ARBA00023125"/>
    </source>
</evidence>
<sequence length="295" mass="32161">MSFDLHRLRIFATVARAGSFTRAAEQLHMAQPTVSQQISALEDAVGASLIERSPRRLRLTPAGEALLPYANRLALLADEALQAARAAAGVAAHTLRLGVGQTLATYLLPEILRRYRERAPHYHTRIVTGNSAALLEQVAEGTIELALVGSPATHPDLIITPFMQDRLVVIVAPDDIWASRDTVDINELRERPLLTREPGSALHATVERLLGAATLAGDHVIMLGETEAIKRSVEVGLGVALIQAIAVQREVALGRLRVLALRGTDDRRTYAWARRQRPWLSPAAAALVELLSIHR</sequence>
<dbReference type="CDD" id="cd08420">
    <property type="entry name" value="PBP2_CysL_like"/>
    <property type="match status" value="1"/>
</dbReference>
<feature type="domain" description="HTH lysR-type" evidence="5">
    <location>
        <begin position="3"/>
        <end position="60"/>
    </location>
</feature>
<dbReference type="Pfam" id="PF03466">
    <property type="entry name" value="LysR_substrate"/>
    <property type="match status" value="1"/>
</dbReference>
<dbReference type="HOGENOM" id="CLU_039613_6_1_0"/>
<keyword evidence="2" id="KW-0805">Transcription regulation</keyword>
<dbReference type="Pfam" id="PF00126">
    <property type="entry name" value="HTH_1"/>
    <property type="match status" value="1"/>
</dbReference>
<dbReference type="InterPro" id="IPR036390">
    <property type="entry name" value="WH_DNA-bd_sf"/>
</dbReference>
<dbReference type="InterPro" id="IPR000847">
    <property type="entry name" value="LysR_HTH_N"/>
</dbReference>
<keyword evidence="4" id="KW-0804">Transcription</keyword>
<dbReference type="GO" id="GO:0000976">
    <property type="term" value="F:transcription cis-regulatory region binding"/>
    <property type="evidence" value="ECO:0007669"/>
    <property type="project" value="TreeGrafter"/>
</dbReference>
<comment type="similarity">
    <text evidence="1">Belongs to the LysR transcriptional regulatory family.</text>
</comment>
<dbReference type="FunFam" id="1.10.10.10:FF:000001">
    <property type="entry name" value="LysR family transcriptional regulator"/>
    <property type="match status" value="1"/>
</dbReference>
<dbReference type="Proteomes" id="UP000000263">
    <property type="component" value="Chromosome"/>
</dbReference>
<evidence type="ECO:0000256" key="2">
    <source>
        <dbReference type="ARBA" id="ARBA00023015"/>
    </source>
</evidence>
<evidence type="ECO:0000259" key="5">
    <source>
        <dbReference type="PROSITE" id="PS50931"/>
    </source>
</evidence>
<gene>
    <name evidence="6" type="ordered locus">Rcas_0880</name>
</gene>
<evidence type="ECO:0000256" key="1">
    <source>
        <dbReference type="ARBA" id="ARBA00009437"/>
    </source>
</evidence>
<dbReference type="PANTHER" id="PTHR30126">
    <property type="entry name" value="HTH-TYPE TRANSCRIPTIONAL REGULATOR"/>
    <property type="match status" value="1"/>
</dbReference>
<dbReference type="SUPFAM" id="SSF46785">
    <property type="entry name" value="Winged helix' DNA-binding domain"/>
    <property type="match status" value="1"/>
</dbReference>
<dbReference type="AlphaFoldDB" id="A7NHP9"/>
<dbReference type="SUPFAM" id="SSF53850">
    <property type="entry name" value="Periplasmic binding protein-like II"/>
    <property type="match status" value="1"/>
</dbReference>
<dbReference type="eggNOG" id="COG0583">
    <property type="taxonomic scope" value="Bacteria"/>
</dbReference>
<dbReference type="GO" id="GO:0003700">
    <property type="term" value="F:DNA-binding transcription factor activity"/>
    <property type="evidence" value="ECO:0007669"/>
    <property type="project" value="InterPro"/>
</dbReference>
<keyword evidence="3" id="KW-0238">DNA-binding</keyword>
<reference evidence="6 7" key="1">
    <citation type="submission" date="2007-08" db="EMBL/GenBank/DDBJ databases">
        <title>Complete sequence of Roseiflexus castenholzii DSM 13941.</title>
        <authorList>
            <consortium name="US DOE Joint Genome Institute"/>
            <person name="Copeland A."/>
            <person name="Lucas S."/>
            <person name="Lapidus A."/>
            <person name="Barry K."/>
            <person name="Glavina del Rio T."/>
            <person name="Dalin E."/>
            <person name="Tice H."/>
            <person name="Pitluck S."/>
            <person name="Thompson L.S."/>
            <person name="Brettin T."/>
            <person name="Bruce D."/>
            <person name="Detter J.C."/>
            <person name="Han C."/>
            <person name="Tapia R."/>
            <person name="Schmutz J."/>
            <person name="Larimer F."/>
            <person name="Land M."/>
            <person name="Hauser L."/>
            <person name="Kyrpides N."/>
            <person name="Mikhailova N."/>
            <person name="Bryant D.A."/>
            <person name="Hanada S."/>
            <person name="Tsukatani Y."/>
            <person name="Richardson P."/>
        </authorList>
    </citation>
    <scope>NUCLEOTIDE SEQUENCE [LARGE SCALE GENOMIC DNA]</scope>
    <source>
        <strain evidence="7">DSM 13941 / HLO8</strain>
    </source>
</reference>
<dbReference type="InterPro" id="IPR036388">
    <property type="entry name" value="WH-like_DNA-bd_sf"/>
</dbReference>
<dbReference type="PROSITE" id="PS50931">
    <property type="entry name" value="HTH_LYSR"/>
    <property type="match status" value="1"/>
</dbReference>
<dbReference type="KEGG" id="rca:Rcas_0880"/>
<evidence type="ECO:0000313" key="7">
    <source>
        <dbReference type="Proteomes" id="UP000000263"/>
    </source>
</evidence>
<dbReference type="Gene3D" id="3.40.190.290">
    <property type="match status" value="1"/>
</dbReference>
<proteinExistence type="inferred from homology"/>
<dbReference type="PRINTS" id="PR00039">
    <property type="entry name" value="HTHLYSR"/>
</dbReference>
<evidence type="ECO:0000256" key="4">
    <source>
        <dbReference type="ARBA" id="ARBA00023163"/>
    </source>
</evidence>
<name>A7NHP9_ROSCS</name>
<organism evidence="6 7">
    <name type="scientific">Roseiflexus castenholzii (strain DSM 13941 / HLO8)</name>
    <dbReference type="NCBI Taxonomy" id="383372"/>
    <lineage>
        <taxon>Bacteria</taxon>
        <taxon>Bacillati</taxon>
        <taxon>Chloroflexota</taxon>
        <taxon>Chloroflexia</taxon>
        <taxon>Chloroflexales</taxon>
        <taxon>Roseiflexineae</taxon>
        <taxon>Roseiflexaceae</taxon>
        <taxon>Roseiflexus</taxon>
    </lineage>
</organism>
<dbReference type="PANTHER" id="PTHR30126:SF39">
    <property type="entry name" value="HTH-TYPE TRANSCRIPTIONAL REGULATOR CYSL"/>
    <property type="match status" value="1"/>
</dbReference>
<dbReference type="EMBL" id="CP000804">
    <property type="protein sequence ID" value="ABU56996.1"/>
    <property type="molecule type" value="Genomic_DNA"/>
</dbReference>
<dbReference type="Gene3D" id="1.10.10.10">
    <property type="entry name" value="Winged helix-like DNA-binding domain superfamily/Winged helix DNA-binding domain"/>
    <property type="match status" value="1"/>
</dbReference>
<dbReference type="RefSeq" id="WP_012119426.1">
    <property type="nucleotide sequence ID" value="NC_009767.1"/>
</dbReference>
<evidence type="ECO:0000313" key="6">
    <source>
        <dbReference type="EMBL" id="ABU56996.1"/>
    </source>
</evidence>